<proteinExistence type="predicted"/>
<evidence type="ECO:0000313" key="1">
    <source>
        <dbReference type="EMBL" id="EDN9630857.1"/>
    </source>
</evidence>
<dbReference type="SUPFAM" id="SSF103084">
    <property type="entry name" value="Holliday junction resolvase RusA"/>
    <property type="match status" value="1"/>
</dbReference>
<organism evidence="1 2">
    <name type="scientific">Listeria monocytogenes</name>
    <dbReference type="NCBI Taxonomy" id="1639"/>
    <lineage>
        <taxon>Bacteria</taxon>
        <taxon>Bacillati</taxon>
        <taxon>Bacillota</taxon>
        <taxon>Bacilli</taxon>
        <taxon>Bacillales</taxon>
        <taxon>Listeriaceae</taxon>
        <taxon>Listeria</taxon>
    </lineage>
</organism>
<accession>A0AAN3D1V4</accession>
<gene>
    <name evidence="1" type="ORF">GI230_14775</name>
</gene>
<dbReference type="Gene3D" id="3.30.1330.70">
    <property type="entry name" value="Holliday junction resolvase RusA"/>
    <property type="match status" value="1"/>
</dbReference>
<comment type="caution">
    <text evidence="1">The sequence shown here is derived from an EMBL/GenBank/DDBJ whole genome shotgun (WGS) entry which is preliminary data.</text>
</comment>
<dbReference type="GO" id="GO:0006310">
    <property type="term" value="P:DNA recombination"/>
    <property type="evidence" value="ECO:0007669"/>
    <property type="project" value="InterPro"/>
</dbReference>
<reference evidence="1 2" key="1">
    <citation type="submission" date="2019-11" db="EMBL/GenBank/DDBJ databases">
        <authorList>
            <person name="Ashton P.M."/>
            <person name="Dallman T."/>
            <person name="Nair S."/>
            <person name="De Pinna E."/>
            <person name="Peters T."/>
            <person name="Grant K."/>
        </authorList>
    </citation>
    <scope>NUCLEOTIDE SEQUENCE [LARGE SCALE GENOMIC DNA]</scope>
    <source>
        <strain evidence="1 2">833351</strain>
    </source>
</reference>
<dbReference type="GO" id="GO:0006281">
    <property type="term" value="P:DNA repair"/>
    <property type="evidence" value="ECO:0007669"/>
    <property type="project" value="InterPro"/>
</dbReference>
<dbReference type="InterPro" id="IPR036614">
    <property type="entry name" value="RusA-like_sf"/>
</dbReference>
<evidence type="ECO:0000313" key="2">
    <source>
        <dbReference type="Proteomes" id="UP000458487"/>
    </source>
</evidence>
<dbReference type="Proteomes" id="UP000458487">
    <property type="component" value="Unassembled WGS sequence"/>
</dbReference>
<dbReference type="EMBL" id="AANDQG010000013">
    <property type="protein sequence ID" value="EDN9630857.1"/>
    <property type="molecule type" value="Genomic_DNA"/>
</dbReference>
<name>A0AAN3D1V4_LISMN</name>
<protein>
    <submittedName>
        <fullName evidence="1">Uncharacterized protein</fullName>
    </submittedName>
</protein>
<dbReference type="AlphaFoldDB" id="A0AAN3D1V4"/>
<dbReference type="GO" id="GO:0000287">
    <property type="term" value="F:magnesium ion binding"/>
    <property type="evidence" value="ECO:0007669"/>
    <property type="project" value="InterPro"/>
</dbReference>
<sequence>MRQGLSKNATISNCIVIPLPLTDLNVYINKERGHRQAAAKVKKAMTYKCKTYIMRAMQLGVTFPTPCRLKFTWIIPDKRKDPDNIAFAKKFIFDGMMEAGMIENDNLNHILGFSDHFVVSKEEESRVIVEVE</sequence>